<dbReference type="Proteomes" id="UP001147700">
    <property type="component" value="Unassembled WGS sequence"/>
</dbReference>
<dbReference type="RefSeq" id="WP_202952029.1">
    <property type="nucleotide sequence ID" value="NZ_JAPCID010000027.1"/>
</dbReference>
<comment type="caution">
    <text evidence="2">The sequence shown here is derived from an EMBL/GenBank/DDBJ whole genome shotgun (WGS) entry which is preliminary data.</text>
</comment>
<accession>A0ABT4RLX9</accession>
<dbReference type="InterPro" id="IPR034904">
    <property type="entry name" value="FSCA_dom_sf"/>
</dbReference>
<feature type="domain" description="MIP18 family-like" evidence="1">
    <location>
        <begin position="6"/>
        <end position="77"/>
    </location>
</feature>
<proteinExistence type="predicted"/>
<sequence length="213" mass="22993">MITRPRVLEALGTVYDPELDEPITTLGFVGSVAVDGGSVAVRLRLPTPQCAPNFAFLMAADASRALWRLEGVTSVDVVLEDHYTGAEINATVNAGGSFSDAFPGETRGELDALRALFQRKALLARQSRLLSEVPRRLGDLHGPEADRCRELRRALGIDASDEAAPFVTGDGVPVDATDVRFRRMASMTALSLETNGHLCRDLLRVRYGEEAAA</sequence>
<evidence type="ECO:0000313" key="2">
    <source>
        <dbReference type="EMBL" id="MDA0139563.1"/>
    </source>
</evidence>
<dbReference type="Pfam" id="PF01883">
    <property type="entry name" value="FeS_assembly_P"/>
    <property type="match status" value="1"/>
</dbReference>
<reference evidence="2" key="1">
    <citation type="submission" date="2022-10" db="EMBL/GenBank/DDBJ databases">
        <title>The WGS of Solirubrobacter sp. CPCC 204708.</title>
        <authorList>
            <person name="Jiang Z."/>
        </authorList>
    </citation>
    <scope>NUCLEOTIDE SEQUENCE</scope>
    <source>
        <strain evidence="2">CPCC 204708</strain>
    </source>
</reference>
<evidence type="ECO:0000313" key="3">
    <source>
        <dbReference type="Proteomes" id="UP001147700"/>
    </source>
</evidence>
<protein>
    <submittedName>
        <fullName evidence="2">Iron-sulfur cluster assembly protein</fullName>
    </submittedName>
</protein>
<keyword evidence="3" id="KW-1185">Reference proteome</keyword>
<evidence type="ECO:0000259" key="1">
    <source>
        <dbReference type="Pfam" id="PF01883"/>
    </source>
</evidence>
<name>A0ABT4RLX9_9ACTN</name>
<dbReference type="SUPFAM" id="SSF117916">
    <property type="entry name" value="Fe-S cluster assembly (FSCA) domain-like"/>
    <property type="match status" value="1"/>
</dbReference>
<organism evidence="2 3">
    <name type="scientific">Solirubrobacter deserti</name>
    <dbReference type="NCBI Taxonomy" id="2282478"/>
    <lineage>
        <taxon>Bacteria</taxon>
        <taxon>Bacillati</taxon>
        <taxon>Actinomycetota</taxon>
        <taxon>Thermoleophilia</taxon>
        <taxon>Solirubrobacterales</taxon>
        <taxon>Solirubrobacteraceae</taxon>
        <taxon>Solirubrobacter</taxon>
    </lineage>
</organism>
<dbReference type="InterPro" id="IPR002744">
    <property type="entry name" value="MIP18-like"/>
</dbReference>
<gene>
    <name evidence="2" type="ORF">OJ962_18835</name>
</gene>
<dbReference type="Gene3D" id="3.30.300.130">
    <property type="entry name" value="Fe-S cluster assembly (FSCA)"/>
    <property type="match status" value="1"/>
</dbReference>
<dbReference type="EMBL" id="JAPCID010000027">
    <property type="protein sequence ID" value="MDA0139563.1"/>
    <property type="molecule type" value="Genomic_DNA"/>
</dbReference>